<protein>
    <submittedName>
        <fullName evidence="1">Uncharacterized protein</fullName>
    </submittedName>
</protein>
<organism evidence="1 2">
    <name type="scientific">Henosepilachna vigintioctopunctata</name>
    <dbReference type="NCBI Taxonomy" id="420089"/>
    <lineage>
        <taxon>Eukaryota</taxon>
        <taxon>Metazoa</taxon>
        <taxon>Ecdysozoa</taxon>
        <taxon>Arthropoda</taxon>
        <taxon>Hexapoda</taxon>
        <taxon>Insecta</taxon>
        <taxon>Pterygota</taxon>
        <taxon>Neoptera</taxon>
        <taxon>Endopterygota</taxon>
        <taxon>Coleoptera</taxon>
        <taxon>Polyphaga</taxon>
        <taxon>Cucujiformia</taxon>
        <taxon>Coccinelloidea</taxon>
        <taxon>Coccinellidae</taxon>
        <taxon>Epilachninae</taxon>
        <taxon>Epilachnini</taxon>
        <taxon>Henosepilachna</taxon>
    </lineage>
</organism>
<gene>
    <name evidence="1" type="ORF">WA026_017521</name>
</gene>
<keyword evidence="2" id="KW-1185">Reference proteome</keyword>
<evidence type="ECO:0000313" key="1">
    <source>
        <dbReference type="EMBL" id="KAK9886598.1"/>
    </source>
</evidence>
<reference evidence="1 2" key="1">
    <citation type="submission" date="2023-03" db="EMBL/GenBank/DDBJ databases">
        <title>Genome insight into feeding habits of ladybird beetles.</title>
        <authorList>
            <person name="Li H.-S."/>
            <person name="Huang Y.-H."/>
            <person name="Pang H."/>
        </authorList>
    </citation>
    <scope>NUCLEOTIDE SEQUENCE [LARGE SCALE GENOMIC DNA]</scope>
    <source>
        <strain evidence="1">SYSU_2023b</strain>
        <tissue evidence="1">Whole body</tissue>
    </source>
</reference>
<name>A0AAW1UUT3_9CUCU</name>
<accession>A0AAW1UUT3</accession>
<dbReference type="EMBL" id="JARQZJ010000101">
    <property type="protein sequence ID" value="KAK9886598.1"/>
    <property type="molecule type" value="Genomic_DNA"/>
</dbReference>
<dbReference type="AlphaFoldDB" id="A0AAW1UUT3"/>
<dbReference type="Proteomes" id="UP001431783">
    <property type="component" value="Unassembled WGS sequence"/>
</dbReference>
<comment type="caution">
    <text evidence="1">The sequence shown here is derived from an EMBL/GenBank/DDBJ whole genome shotgun (WGS) entry which is preliminary data.</text>
</comment>
<proteinExistence type="predicted"/>
<evidence type="ECO:0000313" key="2">
    <source>
        <dbReference type="Proteomes" id="UP001431783"/>
    </source>
</evidence>
<sequence>MSYLEVVLKKLCPRWKTDVKPPFKGTKRHSLIFTRKTQVTFLDRRSQVIEWNDPFRTSNPLKLLITLGRRTQISDNSMTMSPRTMILLGQVCGRPLKSV</sequence>